<dbReference type="EMBL" id="KB445553">
    <property type="protein sequence ID" value="EMC98236.1"/>
    <property type="molecule type" value="Genomic_DNA"/>
</dbReference>
<dbReference type="GO" id="GO:0016020">
    <property type="term" value="C:membrane"/>
    <property type="evidence" value="ECO:0007669"/>
    <property type="project" value="UniProtKB-SubCell"/>
</dbReference>
<keyword evidence="2 5" id="KW-0812">Transmembrane</keyword>
<protein>
    <recommendedName>
        <fullName evidence="6">Wax synthase domain-containing protein</fullName>
    </recommendedName>
</protein>
<dbReference type="HOGENOM" id="CLU_021051_0_0_1"/>
<dbReference type="eggNOG" id="ENOG502TG71">
    <property type="taxonomic scope" value="Eukaryota"/>
</dbReference>
<feature type="transmembrane region" description="Helical" evidence="5">
    <location>
        <begin position="149"/>
        <end position="169"/>
    </location>
</feature>
<evidence type="ECO:0000256" key="5">
    <source>
        <dbReference type="SAM" id="Phobius"/>
    </source>
</evidence>
<feature type="transmembrane region" description="Helical" evidence="5">
    <location>
        <begin position="224"/>
        <end position="244"/>
    </location>
</feature>
<feature type="transmembrane region" description="Helical" evidence="5">
    <location>
        <begin position="181"/>
        <end position="203"/>
    </location>
</feature>
<accession>M2MNH2</accession>
<sequence>MAFAAHGILCFVRGYITLDLTSAYIQHDPYFTDLSIPITSPLPFRKRAFLPPQLVRTMVSGAQAWALIGQMFYVPCLLPVALHACGLLPDEWSPHNWPAYFGSPSAFAINGVRGFWGQYWHQTMRWSVAGPGYAIADGLALKTGGLARYSIITAVAFGLSGVVHVGLVPPEPLHATVDVNWIRLYIAAFFWVQPLAMLLEIAVGRFVGIFIKASYWQHSTGLRVRMLANVLWVVAWFTLCLPLFCEAARHLGYWRPWPVPVSLWKGIVGEGFIAWPFLLEP</sequence>
<evidence type="ECO:0000313" key="7">
    <source>
        <dbReference type="EMBL" id="EMC98236.1"/>
    </source>
</evidence>
<proteinExistence type="predicted"/>
<evidence type="ECO:0000256" key="2">
    <source>
        <dbReference type="ARBA" id="ARBA00022692"/>
    </source>
</evidence>
<dbReference type="KEGG" id="bcom:BAUCODRAFT_146796"/>
<gene>
    <name evidence="7" type="ORF">BAUCODRAFT_146796</name>
</gene>
<evidence type="ECO:0000256" key="1">
    <source>
        <dbReference type="ARBA" id="ARBA00004141"/>
    </source>
</evidence>
<dbReference type="RefSeq" id="XP_007674962.1">
    <property type="nucleotide sequence ID" value="XM_007676772.1"/>
</dbReference>
<keyword evidence="4 5" id="KW-0472">Membrane</keyword>
<reference evidence="7 8" key="1">
    <citation type="journal article" date="2012" name="PLoS Pathog.">
        <title>Diverse lifestyles and strategies of plant pathogenesis encoded in the genomes of eighteen Dothideomycetes fungi.</title>
        <authorList>
            <person name="Ohm R.A."/>
            <person name="Feau N."/>
            <person name="Henrissat B."/>
            <person name="Schoch C.L."/>
            <person name="Horwitz B.A."/>
            <person name="Barry K.W."/>
            <person name="Condon B.J."/>
            <person name="Copeland A.C."/>
            <person name="Dhillon B."/>
            <person name="Glaser F."/>
            <person name="Hesse C.N."/>
            <person name="Kosti I."/>
            <person name="LaButti K."/>
            <person name="Lindquist E.A."/>
            <person name="Lucas S."/>
            <person name="Salamov A.A."/>
            <person name="Bradshaw R.E."/>
            <person name="Ciuffetti L."/>
            <person name="Hamelin R.C."/>
            <person name="Kema G.H.J."/>
            <person name="Lawrence C."/>
            <person name="Scott J.A."/>
            <person name="Spatafora J.W."/>
            <person name="Turgeon B.G."/>
            <person name="de Wit P.J.G.M."/>
            <person name="Zhong S."/>
            <person name="Goodwin S.B."/>
            <person name="Grigoriev I.V."/>
        </authorList>
    </citation>
    <scope>NUCLEOTIDE SEQUENCE [LARGE SCALE GENOMIC DNA]</scope>
    <source>
        <strain evidence="7 8">UAMH 10762</strain>
    </source>
</reference>
<dbReference type="Pfam" id="PF13813">
    <property type="entry name" value="MBOAT_2"/>
    <property type="match status" value="1"/>
</dbReference>
<evidence type="ECO:0000256" key="4">
    <source>
        <dbReference type="ARBA" id="ARBA00023136"/>
    </source>
</evidence>
<comment type="subcellular location">
    <subcellularLocation>
        <location evidence="1">Membrane</location>
        <topology evidence="1">Multi-pass membrane protein</topology>
    </subcellularLocation>
</comment>
<evidence type="ECO:0000259" key="6">
    <source>
        <dbReference type="Pfam" id="PF13813"/>
    </source>
</evidence>
<dbReference type="GeneID" id="19108709"/>
<name>M2MNH2_BAUPA</name>
<dbReference type="InterPro" id="IPR032805">
    <property type="entry name" value="Wax_synthase_dom"/>
</dbReference>
<evidence type="ECO:0000256" key="3">
    <source>
        <dbReference type="ARBA" id="ARBA00022989"/>
    </source>
</evidence>
<keyword evidence="3 5" id="KW-1133">Transmembrane helix</keyword>
<dbReference type="Proteomes" id="UP000011761">
    <property type="component" value="Unassembled WGS sequence"/>
</dbReference>
<evidence type="ECO:0000313" key="8">
    <source>
        <dbReference type="Proteomes" id="UP000011761"/>
    </source>
</evidence>
<dbReference type="OrthoDB" id="1077582at2759"/>
<dbReference type="AlphaFoldDB" id="M2MNH2"/>
<organism evidence="7 8">
    <name type="scientific">Baudoinia panamericana (strain UAMH 10762)</name>
    <name type="common">Angels' share fungus</name>
    <name type="synonym">Baudoinia compniacensis (strain UAMH 10762)</name>
    <dbReference type="NCBI Taxonomy" id="717646"/>
    <lineage>
        <taxon>Eukaryota</taxon>
        <taxon>Fungi</taxon>
        <taxon>Dikarya</taxon>
        <taxon>Ascomycota</taxon>
        <taxon>Pezizomycotina</taxon>
        <taxon>Dothideomycetes</taxon>
        <taxon>Dothideomycetidae</taxon>
        <taxon>Mycosphaerellales</taxon>
        <taxon>Teratosphaeriaceae</taxon>
        <taxon>Baudoinia</taxon>
    </lineage>
</organism>
<dbReference type="OMA" id="SAIMHWA"/>
<keyword evidence="8" id="KW-1185">Reference proteome</keyword>
<feature type="domain" description="Wax synthase" evidence="6">
    <location>
        <begin position="97"/>
        <end position="166"/>
    </location>
</feature>